<dbReference type="Proteomes" id="UP000276133">
    <property type="component" value="Unassembled WGS sequence"/>
</dbReference>
<keyword evidence="2" id="KW-1185">Reference proteome</keyword>
<reference evidence="1 2" key="1">
    <citation type="journal article" date="2018" name="Sci. Rep.">
        <title>Genomic signatures of local adaptation to the degree of environmental predictability in rotifers.</title>
        <authorList>
            <person name="Franch-Gras L."/>
            <person name="Hahn C."/>
            <person name="Garcia-Roger E.M."/>
            <person name="Carmona M.J."/>
            <person name="Serra M."/>
            <person name="Gomez A."/>
        </authorList>
    </citation>
    <scope>NUCLEOTIDE SEQUENCE [LARGE SCALE GENOMIC DNA]</scope>
    <source>
        <strain evidence="1">HYR1</strain>
    </source>
</reference>
<protein>
    <submittedName>
        <fullName evidence="1">Uncharacterized protein</fullName>
    </submittedName>
</protein>
<sequence>MIEKPLRNFLFKSVDNKSLILYKENKKGKLIRRSGFYGVTLKYKPTLVVENQIKYRYGKIQKPQFSYNTVLRNLKLKSIETIRRNQCFWYGLLKFLTNRINSTEALNYANNVLVES</sequence>
<gene>
    <name evidence="1" type="ORF">BpHYR1_030955</name>
</gene>
<proteinExistence type="predicted"/>
<dbReference type="AlphaFoldDB" id="A0A3M7SVS6"/>
<name>A0A3M7SVS6_BRAPC</name>
<evidence type="ECO:0000313" key="2">
    <source>
        <dbReference type="Proteomes" id="UP000276133"/>
    </source>
</evidence>
<dbReference type="EMBL" id="REGN01000696">
    <property type="protein sequence ID" value="RNA39931.1"/>
    <property type="molecule type" value="Genomic_DNA"/>
</dbReference>
<comment type="caution">
    <text evidence="1">The sequence shown here is derived from an EMBL/GenBank/DDBJ whole genome shotgun (WGS) entry which is preliminary data.</text>
</comment>
<accession>A0A3M7SVS6</accession>
<organism evidence="1 2">
    <name type="scientific">Brachionus plicatilis</name>
    <name type="common">Marine rotifer</name>
    <name type="synonym">Brachionus muelleri</name>
    <dbReference type="NCBI Taxonomy" id="10195"/>
    <lineage>
        <taxon>Eukaryota</taxon>
        <taxon>Metazoa</taxon>
        <taxon>Spiralia</taxon>
        <taxon>Gnathifera</taxon>
        <taxon>Rotifera</taxon>
        <taxon>Eurotatoria</taxon>
        <taxon>Monogononta</taxon>
        <taxon>Pseudotrocha</taxon>
        <taxon>Ploima</taxon>
        <taxon>Brachionidae</taxon>
        <taxon>Brachionus</taxon>
    </lineage>
</organism>
<evidence type="ECO:0000313" key="1">
    <source>
        <dbReference type="EMBL" id="RNA39931.1"/>
    </source>
</evidence>